<dbReference type="Pfam" id="PF06325">
    <property type="entry name" value="PrmA"/>
    <property type="match status" value="1"/>
</dbReference>
<dbReference type="AlphaFoldDB" id="A0A3B0RUT3"/>
<name>A0A3B0RUT3_9ZZZZ</name>
<proteinExistence type="inferred from homology"/>
<dbReference type="NCBIfam" id="NF001784">
    <property type="entry name" value="PRK00517.2-1"/>
    <property type="match status" value="1"/>
</dbReference>
<keyword evidence="3 6" id="KW-0489">Methyltransferase</keyword>
<dbReference type="GO" id="GO:0008276">
    <property type="term" value="F:protein methyltransferase activity"/>
    <property type="evidence" value="ECO:0007669"/>
    <property type="project" value="InterPro"/>
</dbReference>
<evidence type="ECO:0000313" key="6">
    <source>
        <dbReference type="EMBL" id="VAV95729.1"/>
    </source>
</evidence>
<gene>
    <name evidence="6" type="ORF">MNBD_ALPHA08-283</name>
</gene>
<dbReference type="SUPFAM" id="SSF53335">
    <property type="entry name" value="S-adenosyl-L-methionine-dependent methyltransferases"/>
    <property type="match status" value="1"/>
</dbReference>
<comment type="similarity">
    <text evidence="1">Belongs to the methyltransferase superfamily. PrmA family.</text>
</comment>
<evidence type="ECO:0000256" key="3">
    <source>
        <dbReference type="ARBA" id="ARBA00022603"/>
    </source>
</evidence>
<sequence length="323" mass="35116">MQQFILTTPGLAKDDALFLSSMLDEAYFPAAHAVSCSCVDEPNDLWVVEAYYDEQPNRQDFETLLADLPVSLTDLTIKPVENRNWVEESLKGLAPVHAGRFYVHGSHDRHTRQPARINLQIDAGTAFGTGHHGTTTGCLLALNQLAKANQISNILDVGCGTGVLAIAAARLLKKPTIASDIDPEAVRVTKRNAASNQVAPLLSALTASGIDHRAISQSAPYDLIFANILAGPLVVLAPQITPFLSAKGHVVLSGLTTDQERWVLAAWQAQGLVVKNRFRLNNWSTLVLGFPLVTKKVRHDLPVKDRTGQILIAKWLGRRFAGV</sequence>
<dbReference type="HAMAP" id="MF_00735">
    <property type="entry name" value="Methyltr_PrmA"/>
    <property type="match status" value="1"/>
</dbReference>
<dbReference type="PANTHER" id="PTHR43648:SF1">
    <property type="entry name" value="ELECTRON TRANSFER FLAVOPROTEIN BETA SUBUNIT LYSINE METHYLTRANSFERASE"/>
    <property type="match status" value="1"/>
</dbReference>
<dbReference type="CDD" id="cd02440">
    <property type="entry name" value="AdoMet_MTases"/>
    <property type="match status" value="1"/>
</dbReference>
<dbReference type="GO" id="GO:0032259">
    <property type="term" value="P:methylation"/>
    <property type="evidence" value="ECO:0007669"/>
    <property type="project" value="UniProtKB-KW"/>
</dbReference>
<evidence type="ECO:0000256" key="1">
    <source>
        <dbReference type="ARBA" id="ARBA00009741"/>
    </source>
</evidence>
<accession>A0A3B0RUT3</accession>
<dbReference type="InterPro" id="IPR029063">
    <property type="entry name" value="SAM-dependent_MTases_sf"/>
</dbReference>
<dbReference type="InterPro" id="IPR004498">
    <property type="entry name" value="Ribosomal_PrmA_MeTrfase"/>
</dbReference>
<dbReference type="PANTHER" id="PTHR43648">
    <property type="entry name" value="ELECTRON TRANSFER FLAVOPROTEIN BETA SUBUNIT LYSINE METHYLTRANSFERASE"/>
    <property type="match status" value="1"/>
</dbReference>
<dbReference type="GO" id="GO:0005840">
    <property type="term" value="C:ribosome"/>
    <property type="evidence" value="ECO:0007669"/>
    <property type="project" value="UniProtKB-KW"/>
</dbReference>
<keyword evidence="6" id="KW-0689">Ribosomal protein</keyword>
<dbReference type="EMBL" id="UOEC01000129">
    <property type="protein sequence ID" value="VAV95729.1"/>
    <property type="molecule type" value="Genomic_DNA"/>
</dbReference>
<evidence type="ECO:0000256" key="5">
    <source>
        <dbReference type="ARBA" id="ARBA00022691"/>
    </source>
</evidence>
<protein>
    <submittedName>
        <fullName evidence="6">Ribosomal protein L11 methyltransferase</fullName>
    </submittedName>
</protein>
<keyword evidence="4 6" id="KW-0808">Transferase</keyword>
<reference evidence="6" key="1">
    <citation type="submission" date="2018-06" db="EMBL/GenBank/DDBJ databases">
        <authorList>
            <person name="Zhirakovskaya E."/>
        </authorList>
    </citation>
    <scope>NUCLEOTIDE SEQUENCE</scope>
</reference>
<evidence type="ECO:0000256" key="4">
    <source>
        <dbReference type="ARBA" id="ARBA00022679"/>
    </source>
</evidence>
<keyword evidence="5" id="KW-0949">S-adenosyl-L-methionine</keyword>
<dbReference type="InterPro" id="IPR050078">
    <property type="entry name" value="Ribosomal_L11_MeTrfase_PrmA"/>
</dbReference>
<organism evidence="6">
    <name type="scientific">hydrothermal vent metagenome</name>
    <dbReference type="NCBI Taxonomy" id="652676"/>
    <lineage>
        <taxon>unclassified sequences</taxon>
        <taxon>metagenomes</taxon>
        <taxon>ecological metagenomes</taxon>
    </lineage>
</organism>
<evidence type="ECO:0000256" key="2">
    <source>
        <dbReference type="ARBA" id="ARBA00022490"/>
    </source>
</evidence>
<dbReference type="Gene3D" id="3.40.50.150">
    <property type="entry name" value="Vaccinia Virus protein VP39"/>
    <property type="match status" value="1"/>
</dbReference>
<keyword evidence="6" id="KW-0687">Ribonucleoprotein</keyword>
<keyword evidence="2" id="KW-0963">Cytoplasm</keyword>